<comment type="function">
    <text evidence="7">Involved in nucleolar processing of pre-18S ribosomal RNA.</text>
</comment>
<name>A0A6P3DPJ5_BOMIM</name>
<dbReference type="GO" id="GO:0034457">
    <property type="term" value="C:Mpp10 complex"/>
    <property type="evidence" value="ECO:0007669"/>
    <property type="project" value="UniProtKB-UniRule"/>
</dbReference>
<dbReference type="Pfam" id="PF04006">
    <property type="entry name" value="Mpp10"/>
    <property type="match status" value="1"/>
</dbReference>
<keyword evidence="3 7" id="KW-0698">rRNA processing</keyword>
<evidence type="ECO:0000256" key="5">
    <source>
        <dbReference type="ARBA" id="ARBA00023274"/>
    </source>
</evidence>
<feature type="compositionally biased region" description="Acidic residues" evidence="8">
    <location>
        <begin position="185"/>
        <end position="195"/>
    </location>
</feature>
<keyword evidence="2 7" id="KW-0690">Ribosome biogenesis</keyword>
<dbReference type="AlphaFoldDB" id="A0A6P3DPJ5"/>
<feature type="compositionally biased region" description="Acidic residues" evidence="8">
    <location>
        <begin position="243"/>
        <end position="258"/>
    </location>
</feature>
<keyword evidence="9" id="KW-1185">Reference proteome</keyword>
<dbReference type="GeneID" id="100740012"/>
<keyword evidence="4 7" id="KW-0539">Nucleus</keyword>
<evidence type="ECO:0000256" key="7">
    <source>
        <dbReference type="PIRNR" id="PIRNR017300"/>
    </source>
</evidence>
<feature type="compositionally biased region" description="Acidic residues" evidence="8">
    <location>
        <begin position="114"/>
        <end position="137"/>
    </location>
</feature>
<reference evidence="10" key="1">
    <citation type="submission" date="2025-08" db="UniProtKB">
        <authorList>
            <consortium name="RefSeq"/>
        </authorList>
    </citation>
    <scope>IDENTIFICATION</scope>
</reference>
<evidence type="ECO:0000313" key="9">
    <source>
        <dbReference type="Proteomes" id="UP000515180"/>
    </source>
</evidence>
<dbReference type="OMA" id="HFAEDFG"/>
<comment type="similarity">
    <text evidence="6 7">Belongs to the MPP10 family.</text>
</comment>
<evidence type="ECO:0000256" key="4">
    <source>
        <dbReference type="ARBA" id="ARBA00023242"/>
    </source>
</evidence>
<gene>
    <name evidence="10" type="primary">LOC100740012</name>
</gene>
<evidence type="ECO:0000256" key="8">
    <source>
        <dbReference type="SAM" id="MobiDB-lite"/>
    </source>
</evidence>
<feature type="region of interest" description="Disordered" evidence="8">
    <location>
        <begin position="110"/>
        <end position="144"/>
    </location>
</feature>
<feature type="region of interest" description="Disordered" evidence="8">
    <location>
        <begin position="222"/>
        <end position="299"/>
    </location>
</feature>
<evidence type="ECO:0000256" key="1">
    <source>
        <dbReference type="ARBA" id="ARBA00004604"/>
    </source>
</evidence>
<dbReference type="RefSeq" id="XP_003488068.1">
    <property type="nucleotide sequence ID" value="XM_003488020.3"/>
</dbReference>
<evidence type="ECO:0000256" key="2">
    <source>
        <dbReference type="ARBA" id="ARBA00022517"/>
    </source>
</evidence>
<evidence type="ECO:0000256" key="6">
    <source>
        <dbReference type="ARBA" id="ARBA00029455"/>
    </source>
</evidence>
<feature type="compositionally biased region" description="Basic and acidic residues" evidence="8">
    <location>
        <begin position="614"/>
        <end position="623"/>
    </location>
</feature>
<feature type="region of interest" description="Disordered" evidence="8">
    <location>
        <begin position="526"/>
        <end position="562"/>
    </location>
</feature>
<protein>
    <recommendedName>
        <fullName evidence="7">U3 small nucleolar ribonucleoprotein protein MPP10</fullName>
    </recommendedName>
</protein>
<dbReference type="PANTHER" id="PTHR17039:SF0">
    <property type="entry name" value="U3 SMALL NUCLEOLAR RIBONUCLEOPROTEIN PROTEIN MPP10"/>
    <property type="match status" value="1"/>
</dbReference>
<dbReference type="InterPro" id="IPR012173">
    <property type="entry name" value="Mpp10"/>
</dbReference>
<accession>A0A6P3DPJ5</accession>
<dbReference type="GO" id="GO:0006364">
    <property type="term" value="P:rRNA processing"/>
    <property type="evidence" value="ECO:0007669"/>
    <property type="project" value="UniProtKB-KW"/>
</dbReference>
<comment type="subcellular location">
    <subcellularLocation>
        <location evidence="1 7">Nucleus</location>
        <location evidence="1 7">Nucleolus</location>
    </subcellularLocation>
</comment>
<dbReference type="PIRSF" id="PIRSF017300">
    <property type="entry name" value="snoRNP_Mpp10"/>
    <property type="match status" value="1"/>
</dbReference>
<dbReference type="GO" id="GO:0032040">
    <property type="term" value="C:small-subunit processome"/>
    <property type="evidence" value="ECO:0007669"/>
    <property type="project" value="TreeGrafter"/>
</dbReference>
<dbReference type="Proteomes" id="UP000515180">
    <property type="component" value="Unplaced"/>
</dbReference>
<feature type="compositionally biased region" description="Basic and acidic residues" evidence="8">
    <location>
        <begin position="174"/>
        <end position="184"/>
    </location>
</feature>
<evidence type="ECO:0000313" key="10">
    <source>
        <dbReference type="RefSeq" id="XP_003488068.1"/>
    </source>
</evidence>
<feature type="region of interest" description="Disordered" evidence="8">
    <location>
        <begin position="174"/>
        <end position="204"/>
    </location>
</feature>
<feature type="compositionally biased region" description="Basic residues" evidence="8">
    <location>
        <begin position="535"/>
        <end position="545"/>
    </location>
</feature>
<dbReference type="GO" id="GO:0005732">
    <property type="term" value="C:sno(s)RNA-containing ribonucleoprotein complex"/>
    <property type="evidence" value="ECO:0007669"/>
    <property type="project" value="UniProtKB-UniRule"/>
</dbReference>
<dbReference type="KEGG" id="bim:100740012"/>
<proteinExistence type="inferred from homology"/>
<dbReference type="PANTHER" id="PTHR17039">
    <property type="entry name" value="U3 SMALL NUCLEOLAR RIBONUCLEOPROTEIN PROTEIN MPP10"/>
    <property type="match status" value="1"/>
</dbReference>
<organism evidence="9 10">
    <name type="scientific">Bombus impatiens</name>
    <name type="common">Bumblebee</name>
    <dbReference type="NCBI Taxonomy" id="132113"/>
    <lineage>
        <taxon>Eukaryota</taxon>
        <taxon>Metazoa</taxon>
        <taxon>Ecdysozoa</taxon>
        <taxon>Arthropoda</taxon>
        <taxon>Hexapoda</taxon>
        <taxon>Insecta</taxon>
        <taxon>Pterygota</taxon>
        <taxon>Neoptera</taxon>
        <taxon>Endopterygota</taxon>
        <taxon>Hymenoptera</taxon>
        <taxon>Apocrita</taxon>
        <taxon>Aculeata</taxon>
        <taxon>Apoidea</taxon>
        <taxon>Anthophila</taxon>
        <taxon>Apidae</taxon>
        <taxon>Bombus</taxon>
        <taxon>Pyrobombus</taxon>
    </lineage>
</organism>
<sequence>MADIEIFNSILNTISNNTKKPEQFLSVQHDIAIDFKNSIKRLYDFTKQQSQTNTNALPELVTEGFDEEQIWQQLELQNESELDHLIGDVSKLLAKTKVFKIPISTTKPISELEQSNEEDLSDNEEKMIEDETSEDEEKLQSTLKQQTNVKKRKKKSSIVDDKFFKLEELDEYLTKEEKKEKEDEKSEEESNDESLDLFNYLSDDDNQTGKAELLKYADFFDSPESEDENLHSSKRCKSMNDKESDDNESLNDGSDSDNEMSINSEMDIDSEMEDPKSSKKKVTFNLTNDSDETDSIENKNIDLKEDVEIKSSLETRQERLKNRIEKLEEEAIGDKPWQLKGEVNASNRPQNSLLEEFVEFDITTRPAPVITEQTTLKLEDIIKQRIKDKAWDDVEKKFKPVETPLEYKKKLILNQEKSKESLSQIYENEYIRQKEALNPDNNEKEEEEPELHTEIREMMNSVLYKLNALSNFHYTPAMVKPEIRIINNMPAITMEEVAPVGISDAALLAPEEIKAKPRGDVIGKSERTKTDMKRDRRHKKMRQRARQQAMEQKEKLDALKPSVAKKYKKEKATELVKKLSKHRNIIKMDESSFKAPKSSTAFFNQLQDEVKSHIKAKTDTDSRKKQKHVLSAMKLKL</sequence>
<dbReference type="OrthoDB" id="445326at2759"/>
<keyword evidence="5 7" id="KW-0687">Ribonucleoprotein</keyword>
<evidence type="ECO:0000256" key="3">
    <source>
        <dbReference type="ARBA" id="ARBA00022552"/>
    </source>
</evidence>
<feature type="region of interest" description="Disordered" evidence="8">
    <location>
        <begin position="614"/>
        <end position="637"/>
    </location>
</feature>